<dbReference type="AlphaFoldDB" id="D0LMJ9"/>
<name>D0LMJ9_HALO1</name>
<sequence>MERPLALASLSLALLALVGTAAAHASPLADEQVRAVHLLARVTGERAAADARPKYALASAGVTLYAVIETEREGKRRFYSEAGRVRVRGRVHDSAPMAEAPPLRLRWFRVEPEVETLSNTASGRFRFEAIPYRETAIAAWDDRASAVADVRPTLTSDRGQGVGTMRYKLVAHGGGRSFATPGVEARRKRGSGGLEDTVLRVSLRRSDDYLGLLDEMFGQPYIWASGGSAPQRHQSERLEGSDCADFVVYGMRRLGHDIPYTWSAGLHEYTRTLSTGTPRADGVYTDEQGQPLRFPRPGDLVLFPRHVGVLTRDRGVRGVLDTADIMTHTLFASPRAQPIGETVYAVQPVEILRWPALQR</sequence>
<dbReference type="EMBL" id="CP001804">
    <property type="protein sequence ID" value="ACY18686.1"/>
    <property type="molecule type" value="Genomic_DNA"/>
</dbReference>
<feature type="chain" id="PRO_5003011374" description="NlpC/P60 domain-containing protein" evidence="1">
    <location>
        <begin position="26"/>
        <end position="359"/>
    </location>
</feature>
<dbReference type="InterPro" id="IPR038765">
    <property type="entry name" value="Papain-like_cys_pep_sf"/>
</dbReference>
<keyword evidence="3" id="KW-1185">Reference proteome</keyword>
<dbReference type="RefSeq" id="WP_012831278.1">
    <property type="nucleotide sequence ID" value="NC_013440.1"/>
</dbReference>
<dbReference type="SUPFAM" id="SSF54001">
    <property type="entry name" value="Cysteine proteinases"/>
    <property type="match status" value="1"/>
</dbReference>
<evidence type="ECO:0000313" key="2">
    <source>
        <dbReference type="EMBL" id="ACY18686.1"/>
    </source>
</evidence>
<proteinExistence type="predicted"/>
<dbReference type="KEGG" id="hoh:Hoch_6212"/>
<dbReference type="OrthoDB" id="9810906at2"/>
<dbReference type="STRING" id="502025.Hoch_6212"/>
<dbReference type="Gene3D" id="3.90.1720.10">
    <property type="entry name" value="endopeptidase domain like (from Nostoc punctiforme)"/>
    <property type="match status" value="1"/>
</dbReference>
<protein>
    <recommendedName>
        <fullName evidence="4">NlpC/P60 domain-containing protein</fullName>
    </recommendedName>
</protein>
<dbReference type="Proteomes" id="UP000001880">
    <property type="component" value="Chromosome"/>
</dbReference>
<reference evidence="2 3" key="1">
    <citation type="journal article" date="2010" name="Stand. Genomic Sci.">
        <title>Complete genome sequence of Haliangium ochraceum type strain (SMP-2).</title>
        <authorList>
            <consortium name="US DOE Joint Genome Institute (JGI-PGF)"/>
            <person name="Ivanova N."/>
            <person name="Daum C."/>
            <person name="Lang E."/>
            <person name="Abt B."/>
            <person name="Kopitz M."/>
            <person name="Saunders E."/>
            <person name="Lapidus A."/>
            <person name="Lucas S."/>
            <person name="Glavina Del Rio T."/>
            <person name="Nolan M."/>
            <person name="Tice H."/>
            <person name="Copeland A."/>
            <person name="Cheng J.F."/>
            <person name="Chen F."/>
            <person name="Bruce D."/>
            <person name="Goodwin L."/>
            <person name="Pitluck S."/>
            <person name="Mavromatis K."/>
            <person name="Pati A."/>
            <person name="Mikhailova N."/>
            <person name="Chen A."/>
            <person name="Palaniappan K."/>
            <person name="Land M."/>
            <person name="Hauser L."/>
            <person name="Chang Y.J."/>
            <person name="Jeffries C.D."/>
            <person name="Detter J.C."/>
            <person name="Brettin T."/>
            <person name="Rohde M."/>
            <person name="Goker M."/>
            <person name="Bristow J."/>
            <person name="Markowitz V."/>
            <person name="Eisen J.A."/>
            <person name="Hugenholtz P."/>
            <person name="Kyrpides N.C."/>
            <person name="Klenk H.P."/>
        </authorList>
    </citation>
    <scope>NUCLEOTIDE SEQUENCE [LARGE SCALE GENOMIC DNA]</scope>
    <source>
        <strain evidence="3">DSM 14365 / CIP 107738 / JCM 11303 / AJ 13395 / SMP-2</strain>
    </source>
</reference>
<evidence type="ECO:0000256" key="1">
    <source>
        <dbReference type="SAM" id="SignalP"/>
    </source>
</evidence>
<dbReference type="eggNOG" id="COG0791">
    <property type="taxonomic scope" value="Bacteria"/>
</dbReference>
<dbReference type="HOGENOM" id="CLU_771094_0_0_7"/>
<keyword evidence="1" id="KW-0732">Signal</keyword>
<feature type="signal peptide" evidence="1">
    <location>
        <begin position="1"/>
        <end position="25"/>
    </location>
</feature>
<gene>
    <name evidence="2" type="ordered locus">Hoch_6212</name>
</gene>
<evidence type="ECO:0000313" key="3">
    <source>
        <dbReference type="Proteomes" id="UP000001880"/>
    </source>
</evidence>
<evidence type="ECO:0008006" key="4">
    <source>
        <dbReference type="Google" id="ProtNLM"/>
    </source>
</evidence>
<accession>D0LMJ9</accession>
<organism evidence="2 3">
    <name type="scientific">Haliangium ochraceum (strain DSM 14365 / JCM 11303 / SMP-2)</name>
    <dbReference type="NCBI Taxonomy" id="502025"/>
    <lineage>
        <taxon>Bacteria</taxon>
        <taxon>Pseudomonadati</taxon>
        <taxon>Myxococcota</taxon>
        <taxon>Polyangia</taxon>
        <taxon>Haliangiales</taxon>
        <taxon>Kofleriaceae</taxon>
        <taxon>Haliangium</taxon>
    </lineage>
</organism>